<feature type="transmembrane region" description="Helical" evidence="10">
    <location>
        <begin position="65"/>
        <end position="86"/>
    </location>
</feature>
<evidence type="ECO:0000259" key="11">
    <source>
        <dbReference type="Pfam" id="PF00924"/>
    </source>
</evidence>
<gene>
    <name evidence="12" type="ORF">NJR55_07060</name>
</gene>
<keyword evidence="7 10" id="KW-0472">Membrane</keyword>
<dbReference type="InterPro" id="IPR006685">
    <property type="entry name" value="MscS_channel_2nd"/>
</dbReference>
<dbReference type="GO" id="GO:0008381">
    <property type="term" value="F:mechanosensitive monoatomic ion channel activity"/>
    <property type="evidence" value="ECO:0007669"/>
    <property type="project" value="InterPro"/>
</dbReference>
<dbReference type="Gene3D" id="2.30.30.60">
    <property type="match status" value="1"/>
</dbReference>
<dbReference type="FunFam" id="2.30.30.60:FF:000002">
    <property type="entry name" value="Mechanosensitive ion channel family protein"/>
    <property type="match status" value="1"/>
</dbReference>
<reference evidence="12" key="1">
    <citation type="submission" date="2022-06" db="EMBL/GenBank/DDBJ databases">
        <title>Idiomarina rhizosphaerae M1R2S28.</title>
        <authorList>
            <person name="Sun J.-Q."/>
            <person name="Li L.-F."/>
        </authorList>
    </citation>
    <scope>NUCLEOTIDE SEQUENCE</scope>
    <source>
        <strain evidence="12">M1R2S28</strain>
    </source>
</reference>
<evidence type="ECO:0000256" key="1">
    <source>
        <dbReference type="ARBA" id="ARBA00004429"/>
    </source>
</evidence>
<evidence type="ECO:0000256" key="6">
    <source>
        <dbReference type="ARBA" id="ARBA00023016"/>
    </source>
</evidence>
<accession>A0A9X2FU73</accession>
<dbReference type="AlphaFoldDB" id="A0A9X2FU73"/>
<dbReference type="InterPro" id="IPR010920">
    <property type="entry name" value="LSM_dom_sf"/>
</dbReference>
<dbReference type="SUPFAM" id="SSF50182">
    <property type="entry name" value="Sm-like ribonucleoproteins"/>
    <property type="match status" value="1"/>
</dbReference>
<keyword evidence="13" id="KW-1185">Reference proteome</keyword>
<feature type="domain" description="Mechanosensitive ion channel MscS" evidence="11">
    <location>
        <begin position="185"/>
        <end position="253"/>
    </location>
</feature>
<keyword evidence="5 10" id="KW-1133">Transmembrane helix</keyword>
<dbReference type="RefSeq" id="WP_253619090.1">
    <property type="nucleotide sequence ID" value="NZ_JAMZDE010000006.1"/>
</dbReference>
<keyword evidence="4 10" id="KW-0812">Transmembrane</keyword>
<feature type="transmembrane region" description="Helical" evidence="10">
    <location>
        <begin position="98"/>
        <end position="119"/>
    </location>
</feature>
<comment type="caution">
    <text evidence="12">The sequence shown here is derived from an EMBL/GenBank/DDBJ whole genome shotgun (WGS) entry which is preliminary data.</text>
</comment>
<evidence type="ECO:0000256" key="5">
    <source>
        <dbReference type="ARBA" id="ARBA00022989"/>
    </source>
</evidence>
<sequence length="423" mass="47603">MMELDYPQWFHDWAATQPWAYTIGACFFLVIAVWLSQLVTKHVLLRGISRLLSQTQLGSDPGIGIRVIVSRLAQVVPALVLSGGIYLVPDLPETATTIIRNISIAYLILTLARSFSAAMTSVNEIYTRQPDAHTKPIKGYLQIAKIVVYVVATILIIASLLDRSPVILLSGIGAMGAVAMLVFQDTILSLVASIQLSSNDMLRVGDWIEMPQLNADGDVIDVALHTVRVQNWDKTITNIPTKRLISESFKNWRGMQESGGRRIKRALYIDQNSIHFLSAEQKKKLKRFSLLSEYLEQKEKDISEWNAGLEKKGFDPINGRQVTNIGTFRAYIKQYLMHRPDVHQGMTLMVRQLNPGPQGLPIEVYCFSNDTAWEIYEGIQSDIFDHLFAILPQFDLQVFQETSGQDVRSAVQALEIKPRSDDE</sequence>
<evidence type="ECO:0000256" key="4">
    <source>
        <dbReference type="ARBA" id="ARBA00022692"/>
    </source>
</evidence>
<dbReference type="EMBL" id="JAMZDE010000006">
    <property type="protein sequence ID" value="MCP1339352.1"/>
    <property type="molecule type" value="Genomic_DNA"/>
</dbReference>
<dbReference type="Pfam" id="PF00924">
    <property type="entry name" value="MS_channel_2nd"/>
    <property type="match status" value="1"/>
</dbReference>
<organism evidence="12 13">
    <name type="scientific">Idiomarina rhizosphaerae</name>
    <dbReference type="NCBI Taxonomy" id="2961572"/>
    <lineage>
        <taxon>Bacteria</taxon>
        <taxon>Pseudomonadati</taxon>
        <taxon>Pseudomonadota</taxon>
        <taxon>Gammaproteobacteria</taxon>
        <taxon>Alteromonadales</taxon>
        <taxon>Idiomarinaceae</taxon>
        <taxon>Idiomarina</taxon>
    </lineage>
</organism>
<protein>
    <recommendedName>
        <fullName evidence="8">Mechanosensing system component YbdG</fullName>
    </recommendedName>
    <alternativeName>
        <fullName evidence="9">Mechanosensitive channel homolog YbdG</fullName>
    </alternativeName>
</protein>
<feature type="transmembrane region" description="Helical" evidence="10">
    <location>
        <begin position="140"/>
        <end position="161"/>
    </location>
</feature>
<dbReference type="PANTHER" id="PTHR30414:SF0">
    <property type="entry name" value="MINICONDUCTANCE MECHANOSENSITIVE CHANNEL YBDG"/>
    <property type="match status" value="1"/>
</dbReference>
<dbReference type="PANTHER" id="PTHR30414">
    <property type="entry name" value="MINICONDUCTANCE MECHANOSENSITIVE CHANNEL YBDG"/>
    <property type="match status" value="1"/>
</dbReference>
<dbReference type="InterPro" id="IPR030192">
    <property type="entry name" value="YbdG"/>
</dbReference>
<evidence type="ECO:0000256" key="9">
    <source>
        <dbReference type="ARBA" id="ARBA00093659"/>
    </source>
</evidence>
<evidence type="ECO:0000256" key="2">
    <source>
        <dbReference type="ARBA" id="ARBA00022475"/>
    </source>
</evidence>
<dbReference type="GO" id="GO:0005886">
    <property type="term" value="C:plasma membrane"/>
    <property type="evidence" value="ECO:0007669"/>
    <property type="project" value="UniProtKB-SubCell"/>
</dbReference>
<comment type="subcellular location">
    <subcellularLocation>
        <location evidence="1">Cell inner membrane</location>
        <topology evidence="1">Multi-pass membrane protein</topology>
    </subcellularLocation>
</comment>
<evidence type="ECO:0000256" key="8">
    <source>
        <dbReference type="ARBA" id="ARBA00093630"/>
    </source>
</evidence>
<proteinExistence type="predicted"/>
<evidence type="ECO:0000256" key="7">
    <source>
        <dbReference type="ARBA" id="ARBA00023136"/>
    </source>
</evidence>
<name>A0A9X2FU73_9GAMM</name>
<evidence type="ECO:0000313" key="13">
    <source>
        <dbReference type="Proteomes" id="UP001139474"/>
    </source>
</evidence>
<evidence type="ECO:0000256" key="10">
    <source>
        <dbReference type="SAM" id="Phobius"/>
    </source>
</evidence>
<keyword evidence="3" id="KW-0997">Cell inner membrane</keyword>
<dbReference type="GO" id="GO:0071470">
    <property type="term" value="P:cellular response to osmotic stress"/>
    <property type="evidence" value="ECO:0007669"/>
    <property type="project" value="InterPro"/>
</dbReference>
<keyword evidence="6" id="KW-0346">Stress response</keyword>
<evidence type="ECO:0000256" key="3">
    <source>
        <dbReference type="ARBA" id="ARBA00022519"/>
    </source>
</evidence>
<feature type="transmembrane region" description="Helical" evidence="10">
    <location>
        <begin position="167"/>
        <end position="194"/>
    </location>
</feature>
<feature type="transmembrane region" description="Helical" evidence="10">
    <location>
        <begin position="20"/>
        <end position="44"/>
    </location>
</feature>
<dbReference type="InterPro" id="IPR023408">
    <property type="entry name" value="MscS_beta-dom_sf"/>
</dbReference>
<evidence type="ECO:0000313" key="12">
    <source>
        <dbReference type="EMBL" id="MCP1339352.1"/>
    </source>
</evidence>
<keyword evidence="2" id="KW-1003">Cell membrane</keyword>
<dbReference type="Proteomes" id="UP001139474">
    <property type="component" value="Unassembled WGS sequence"/>
</dbReference>